<dbReference type="Proteomes" id="UP000002218">
    <property type="component" value="Chromosome"/>
</dbReference>
<feature type="signal peptide" evidence="4">
    <location>
        <begin position="1"/>
        <end position="26"/>
    </location>
</feature>
<evidence type="ECO:0000256" key="4">
    <source>
        <dbReference type="SAM" id="SignalP"/>
    </source>
</evidence>
<dbReference type="EMBL" id="CP001737">
    <property type="protein sequence ID" value="ACV78813.1"/>
    <property type="molecule type" value="Genomic_DNA"/>
</dbReference>
<dbReference type="PANTHER" id="PTHR43248:SF30">
    <property type="entry name" value="AB HYDROLASE-1 DOMAIN-CONTAINING PROTEIN"/>
    <property type="match status" value="1"/>
</dbReference>
<dbReference type="InterPro" id="IPR013595">
    <property type="entry name" value="Pept_S33_TAP-like_C"/>
</dbReference>
<dbReference type="SUPFAM" id="SSF53474">
    <property type="entry name" value="alpha/beta-Hydrolases"/>
    <property type="match status" value="1"/>
</dbReference>
<dbReference type="PROSITE" id="PS51257">
    <property type="entry name" value="PROKAR_LIPOPROTEIN"/>
    <property type="match status" value="1"/>
</dbReference>
<evidence type="ECO:0000313" key="7">
    <source>
        <dbReference type="EMBL" id="ACV78813.1"/>
    </source>
</evidence>
<evidence type="ECO:0000256" key="1">
    <source>
        <dbReference type="ARBA" id="ARBA00010088"/>
    </source>
</evidence>
<sequence precursor="true">MSRRLAVGACLLTVAALVLTATTACSASSGGSSTSGPASSGSSSSGRASSTPAGPSAGSAPSSSPGAGGAATYTAGAPLDWAACPANPNPAVKMTGFECATATVPLDWSDPGGRTISLAVVKHPAADAGQRIGSLMFNPGGPGGTGSTDFPNWIDGFPQDLRDRFDIISWDPRGIGNSTAVQCYDTPDELGEAIEPVSGYPTDPAAEQAWLPTWAAIGQACAQRNGDLLAHVSTADTARDLEALRLALGGDKLNYLGVSYGTFLGATYLNLFPENIRAMVLDGNLDPKAWTNGGQPATHSISHRIGSDRGVADNLDAFMSLCGQATTSACAFSAGSAEATKAKYQQLLQTLAAQPTTLPSGRVVTAGELTDSLGNAMDIVQAQFGAQGWSGSAAVLQEVWEAVNNPAPSSPVPSSPVPSTTAPGTTASSATESATGPAGSAGAGAAPAAESYKGPEQTWAVMCGDAAVPPASAWPAIGEEALRDYGPTAAGLIWGEAVCVDWPTRSAQPYLGPWNADPGITVLLIGNTHDPSTPFSNTQGMSTVLPRTSVLTVEGYGHTMLLNPSSCGGQYESAYFIDGTLPPAGTVCQQDVPPFGG</sequence>
<comment type="similarity">
    <text evidence="1">Belongs to the peptidase S33 family.</text>
</comment>
<proteinExistence type="inferred from homology"/>
<evidence type="ECO:0000259" key="5">
    <source>
        <dbReference type="Pfam" id="PF00561"/>
    </source>
</evidence>
<feature type="chain" id="PRO_5002993856" evidence="4">
    <location>
        <begin position="27"/>
        <end position="597"/>
    </location>
</feature>
<dbReference type="Pfam" id="PF08386">
    <property type="entry name" value="Abhydrolase_4"/>
    <property type="match status" value="1"/>
</dbReference>
<feature type="domain" description="Peptidase S33 tripeptidyl aminopeptidase-like C-terminal" evidence="6">
    <location>
        <begin position="492"/>
        <end position="588"/>
    </location>
</feature>
<dbReference type="PANTHER" id="PTHR43248">
    <property type="entry name" value="2-SUCCINYL-6-HYDROXY-2,4-CYCLOHEXADIENE-1-CARBOXYLATE SYNTHASE"/>
    <property type="match status" value="1"/>
</dbReference>
<dbReference type="RefSeq" id="WP_015747702.1">
    <property type="nucleotide sequence ID" value="NC_013235.1"/>
</dbReference>
<protein>
    <submittedName>
        <fullName evidence="7">TAP domain protein</fullName>
    </submittedName>
</protein>
<reference evidence="8" key="1">
    <citation type="submission" date="2009-09" db="EMBL/GenBank/DDBJ databases">
        <title>The complete genome of Nakamurella multipartita DSM 44233.</title>
        <authorList>
            <consortium name="US DOE Joint Genome Institute (JGI-PGF)"/>
            <person name="Lucas S."/>
            <person name="Copeland A."/>
            <person name="Lapidus A."/>
            <person name="Glavina del Rio T."/>
            <person name="Dalin E."/>
            <person name="Tice H."/>
            <person name="Bruce D."/>
            <person name="Goodwin L."/>
            <person name="Pitluck S."/>
            <person name="Kyrpides N."/>
            <person name="Mavromatis K."/>
            <person name="Ivanova N."/>
            <person name="Ovchinnikova G."/>
            <person name="Sims D."/>
            <person name="Meincke L."/>
            <person name="Brettin T."/>
            <person name="Detter J.C."/>
            <person name="Han C."/>
            <person name="Larimer F."/>
            <person name="Land M."/>
            <person name="Hauser L."/>
            <person name="Markowitz V."/>
            <person name="Cheng J.-F."/>
            <person name="Hugenholtz P."/>
            <person name="Woyke T."/>
            <person name="Wu D."/>
            <person name="Klenk H.-P."/>
            <person name="Eisen J.A."/>
        </authorList>
    </citation>
    <scope>NUCLEOTIDE SEQUENCE [LARGE SCALE GENOMIC DNA]</scope>
    <source>
        <strain evidence="8">ATCC 700099 / DSM 44233 / CIP 104796 / JCM 9543 / NBRC 105858 / Y-104</strain>
    </source>
</reference>
<keyword evidence="2" id="KW-0378">Hydrolase</keyword>
<accession>C8X6F8</accession>
<dbReference type="InterPro" id="IPR051601">
    <property type="entry name" value="Serine_prot/Carboxylest_S33"/>
</dbReference>
<dbReference type="KEGG" id="nml:Namu_2442"/>
<keyword evidence="4" id="KW-0732">Signal</keyword>
<dbReference type="GO" id="GO:0016787">
    <property type="term" value="F:hydrolase activity"/>
    <property type="evidence" value="ECO:0007669"/>
    <property type="project" value="UniProtKB-KW"/>
</dbReference>
<evidence type="ECO:0000259" key="6">
    <source>
        <dbReference type="Pfam" id="PF08386"/>
    </source>
</evidence>
<feature type="region of interest" description="Disordered" evidence="3">
    <location>
        <begin position="26"/>
        <end position="70"/>
    </location>
</feature>
<feature type="domain" description="AB hydrolase-1" evidence="5">
    <location>
        <begin position="135"/>
        <end position="288"/>
    </location>
</feature>
<evidence type="ECO:0000313" key="8">
    <source>
        <dbReference type="Proteomes" id="UP000002218"/>
    </source>
</evidence>
<evidence type="ECO:0000256" key="2">
    <source>
        <dbReference type="ARBA" id="ARBA00022801"/>
    </source>
</evidence>
<dbReference type="Pfam" id="PF00561">
    <property type="entry name" value="Abhydrolase_1"/>
    <property type="match status" value="1"/>
</dbReference>
<dbReference type="InParanoid" id="C8X6F8"/>
<dbReference type="OrthoDB" id="4006962at2"/>
<organism evidence="7 8">
    <name type="scientific">Nakamurella multipartita (strain ATCC 700099 / DSM 44233 / CIP 104796 / JCM 9543 / NBRC 105858 / Y-104)</name>
    <name type="common">Microsphaera multipartita</name>
    <dbReference type="NCBI Taxonomy" id="479431"/>
    <lineage>
        <taxon>Bacteria</taxon>
        <taxon>Bacillati</taxon>
        <taxon>Actinomycetota</taxon>
        <taxon>Actinomycetes</taxon>
        <taxon>Nakamurellales</taxon>
        <taxon>Nakamurellaceae</taxon>
        <taxon>Nakamurella</taxon>
    </lineage>
</organism>
<evidence type="ECO:0000256" key="3">
    <source>
        <dbReference type="SAM" id="MobiDB-lite"/>
    </source>
</evidence>
<dbReference type="HOGENOM" id="CLU_013364_3_1_11"/>
<dbReference type="AlphaFoldDB" id="C8X6F8"/>
<keyword evidence="8" id="KW-1185">Reference proteome</keyword>
<gene>
    <name evidence="7" type="ordered locus">Namu_2442</name>
</gene>
<dbReference type="InterPro" id="IPR000073">
    <property type="entry name" value="AB_hydrolase_1"/>
</dbReference>
<name>C8X6F8_NAKMY</name>
<feature type="region of interest" description="Disordered" evidence="3">
    <location>
        <begin position="405"/>
        <end position="450"/>
    </location>
</feature>
<dbReference type="InterPro" id="IPR029058">
    <property type="entry name" value="AB_hydrolase_fold"/>
</dbReference>
<dbReference type="Gene3D" id="3.40.50.1820">
    <property type="entry name" value="alpha/beta hydrolase"/>
    <property type="match status" value="1"/>
</dbReference>
<feature type="compositionally biased region" description="Low complexity" evidence="3">
    <location>
        <begin position="417"/>
        <end position="450"/>
    </location>
</feature>
<reference evidence="7 8" key="2">
    <citation type="journal article" date="2010" name="Stand. Genomic Sci.">
        <title>Complete genome sequence of Nakamurella multipartita type strain (Y-104).</title>
        <authorList>
            <person name="Tice H."/>
            <person name="Mayilraj S."/>
            <person name="Sims D."/>
            <person name="Lapidus A."/>
            <person name="Nolan M."/>
            <person name="Lucas S."/>
            <person name="Glavina Del Rio T."/>
            <person name="Copeland A."/>
            <person name="Cheng J.F."/>
            <person name="Meincke L."/>
            <person name="Bruce D."/>
            <person name="Goodwin L."/>
            <person name="Pitluck S."/>
            <person name="Ivanova N."/>
            <person name="Mavromatis K."/>
            <person name="Ovchinnikova G."/>
            <person name="Pati A."/>
            <person name="Chen A."/>
            <person name="Palaniappan K."/>
            <person name="Land M."/>
            <person name="Hauser L."/>
            <person name="Chang Y.J."/>
            <person name="Jeffries C.D."/>
            <person name="Detter J.C."/>
            <person name="Brettin T."/>
            <person name="Rohde M."/>
            <person name="Goker M."/>
            <person name="Bristow J."/>
            <person name="Eisen J.A."/>
            <person name="Markowitz V."/>
            <person name="Hugenholtz P."/>
            <person name="Kyrpides N.C."/>
            <person name="Klenk H.P."/>
            <person name="Chen F."/>
        </authorList>
    </citation>
    <scope>NUCLEOTIDE SEQUENCE [LARGE SCALE GENOMIC DNA]</scope>
    <source>
        <strain evidence="8">ATCC 700099 / DSM 44233 / CIP 104796 / JCM 9543 / NBRC 105858 / Y-104</strain>
    </source>
</reference>
<dbReference type="eggNOG" id="COG0596">
    <property type="taxonomic scope" value="Bacteria"/>
</dbReference>